<feature type="chain" id="PRO_5043415937" evidence="1">
    <location>
        <begin position="22"/>
        <end position="95"/>
    </location>
</feature>
<dbReference type="EMBL" id="CAXIEN010000298">
    <property type="protein sequence ID" value="CAL1292079.1"/>
    <property type="molecule type" value="Genomic_DNA"/>
</dbReference>
<organism evidence="2 3">
    <name type="scientific">Larinioides sclopetarius</name>
    <dbReference type="NCBI Taxonomy" id="280406"/>
    <lineage>
        <taxon>Eukaryota</taxon>
        <taxon>Metazoa</taxon>
        <taxon>Ecdysozoa</taxon>
        <taxon>Arthropoda</taxon>
        <taxon>Chelicerata</taxon>
        <taxon>Arachnida</taxon>
        <taxon>Araneae</taxon>
        <taxon>Araneomorphae</taxon>
        <taxon>Entelegynae</taxon>
        <taxon>Araneoidea</taxon>
        <taxon>Araneidae</taxon>
        <taxon>Larinioides</taxon>
    </lineage>
</organism>
<name>A0AAV2B8Z6_9ARAC</name>
<evidence type="ECO:0000313" key="2">
    <source>
        <dbReference type="EMBL" id="CAL1292079.1"/>
    </source>
</evidence>
<comment type="caution">
    <text evidence="2">The sequence shown here is derived from an EMBL/GenBank/DDBJ whole genome shotgun (WGS) entry which is preliminary data.</text>
</comment>
<dbReference type="AlphaFoldDB" id="A0AAV2B8Z6"/>
<proteinExistence type="predicted"/>
<feature type="signal peptide" evidence="1">
    <location>
        <begin position="1"/>
        <end position="21"/>
    </location>
</feature>
<accession>A0AAV2B8Z6</accession>
<evidence type="ECO:0000313" key="3">
    <source>
        <dbReference type="Proteomes" id="UP001497382"/>
    </source>
</evidence>
<dbReference type="Proteomes" id="UP001497382">
    <property type="component" value="Unassembled WGS sequence"/>
</dbReference>
<gene>
    <name evidence="2" type="ORF">LARSCL_LOCUS17449</name>
</gene>
<protein>
    <submittedName>
        <fullName evidence="2">Uncharacterized protein</fullName>
    </submittedName>
</protein>
<keyword evidence="1" id="KW-0732">Signal</keyword>
<sequence>MMKLSFSIMLIFCIFLTTIRAGDDYHEEHEEDEHVDQKKKHDYVPRYRKPLDLRINVPFFKMLLKREKDGPSRLGIRVFPDHPEPLVDIKHQWWK</sequence>
<evidence type="ECO:0000256" key="1">
    <source>
        <dbReference type="SAM" id="SignalP"/>
    </source>
</evidence>
<keyword evidence="3" id="KW-1185">Reference proteome</keyword>
<reference evidence="2 3" key="1">
    <citation type="submission" date="2024-04" db="EMBL/GenBank/DDBJ databases">
        <authorList>
            <person name="Rising A."/>
            <person name="Reimegard J."/>
            <person name="Sonavane S."/>
            <person name="Akerstrom W."/>
            <person name="Nylinder S."/>
            <person name="Hedman E."/>
            <person name="Kallberg Y."/>
        </authorList>
    </citation>
    <scope>NUCLEOTIDE SEQUENCE [LARGE SCALE GENOMIC DNA]</scope>
</reference>